<dbReference type="EMBL" id="CP003349">
    <property type="protein sequence ID" value="AFD06753.1"/>
    <property type="molecule type" value="Genomic_DNA"/>
</dbReference>
<gene>
    <name evidence="5" type="ordered locus">Solca_1687</name>
</gene>
<keyword evidence="3" id="KW-0804">Transcription</keyword>
<keyword evidence="2 5" id="KW-0238">DNA-binding</keyword>
<dbReference type="GO" id="GO:0000976">
    <property type="term" value="F:transcription cis-regulatory region binding"/>
    <property type="evidence" value="ECO:0007669"/>
    <property type="project" value="TreeGrafter"/>
</dbReference>
<dbReference type="PRINTS" id="PR00032">
    <property type="entry name" value="HTHARAC"/>
</dbReference>
<dbReference type="PANTHER" id="PTHR47894">
    <property type="entry name" value="HTH-TYPE TRANSCRIPTIONAL REGULATOR GADX"/>
    <property type="match status" value="1"/>
</dbReference>
<organism evidence="5 6">
    <name type="scientific">Solitalea canadensis (strain ATCC 29591 / DSM 3403 / JCM 21819 / LMG 8368 / NBRC 15130 / NCIMB 12057 / USAM 9D)</name>
    <name type="common">Flexibacter canadensis</name>
    <dbReference type="NCBI Taxonomy" id="929556"/>
    <lineage>
        <taxon>Bacteria</taxon>
        <taxon>Pseudomonadati</taxon>
        <taxon>Bacteroidota</taxon>
        <taxon>Sphingobacteriia</taxon>
        <taxon>Sphingobacteriales</taxon>
        <taxon>Sphingobacteriaceae</taxon>
        <taxon>Solitalea</taxon>
    </lineage>
</organism>
<dbReference type="Proteomes" id="UP000007590">
    <property type="component" value="Chromosome"/>
</dbReference>
<dbReference type="SMART" id="SM00342">
    <property type="entry name" value="HTH_ARAC"/>
    <property type="match status" value="1"/>
</dbReference>
<dbReference type="InterPro" id="IPR009057">
    <property type="entry name" value="Homeodomain-like_sf"/>
</dbReference>
<evidence type="ECO:0000313" key="5">
    <source>
        <dbReference type="EMBL" id="AFD06753.1"/>
    </source>
</evidence>
<dbReference type="Pfam" id="PF12833">
    <property type="entry name" value="HTH_18"/>
    <property type="match status" value="1"/>
</dbReference>
<dbReference type="PANTHER" id="PTHR47894:SF1">
    <property type="entry name" value="HTH-TYPE TRANSCRIPTIONAL REGULATOR VQSM"/>
    <property type="match status" value="1"/>
</dbReference>
<dbReference type="InterPro" id="IPR032687">
    <property type="entry name" value="AraC-type_N"/>
</dbReference>
<dbReference type="SUPFAM" id="SSF46689">
    <property type="entry name" value="Homeodomain-like"/>
    <property type="match status" value="1"/>
</dbReference>
<dbReference type="PROSITE" id="PS01124">
    <property type="entry name" value="HTH_ARAC_FAMILY_2"/>
    <property type="match status" value="1"/>
</dbReference>
<evidence type="ECO:0000313" key="6">
    <source>
        <dbReference type="Proteomes" id="UP000007590"/>
    </source>
</evidence>
<dbReference type="GO" id="GO:0003700">
    <property type="term" value="F:DNA-binding transcription factor activity"/>
    <property type="evidence" value="ECO:0007669"/>
    <property type="project" value="InterPro"/>
</dbReference>
<name>H8KQL5_SOLCM</name>
<dbReference type="InterPro" id="IPR018060">
    <property type="entry name" value="HTH_AraC"/>
</dbReference>
<evidence type="ECO:0000256" key="2">
    <source>
        <dbReference type="ARBA" id="ARBA00023125"/>
    </source>
</evidence>
<dbReference type="STRING" id="929556.Solca_1687"/>
<dbReference type="AlphaFoldDB" id="H8KQL5"/>
<feature type="domain" description="HTH araC/xylS-type" evidence="4">
    <location>
        <begin position="238"/>
        <end position="336"/>
    </location>
</feature>
<dbReference type="Pfam" id="PF12625">
    <property type="entry name" value="Arabinose_bd"/>
    <property type="match status" value="1"/>
</dbReference>
<dbReference type="OrthoDB" id="5582699at2"/>
<dbReference type="Gene3D" id="1.10.10.60">
    <property type="entry name" value="Homeodomain-like"/>
    <property type="match status" value="1"/>
</dbReference>
<dbReference type="GO" id="GO:0005829">
    <property type="term" value="C:cytosol"/>
    <property type="evidence" value="ECO:0007669"/>
    <property type="project" value="TreeGrafter"/>
</dbReference>
<dbReference type="RefSeq" id="WP_014679980.1">
    <property type="nucleotide sequence ID" value="NC_017770.1"/>
</dbReference>
<sequence length="340" mass="38883">MENHQRRLVISLFAYAVYKDVSAIELARLAGIDLDELKNNEEIVFTSKQINDLWLNAAHLTKDELFGLHFGESLQLSALGTIGEIIKNSTTIGEALTIAANLTHLITNLFKLEIIHSKDTFTLQFVPLIAIQKDVPFSFKQTLDLFMVFSIRELDGLLFEKIKPLSVNFPYEIINTMEYERVMRCAPSQKSGAFSLTFDNKCWNMQILMANYDLQKSLLEKVASLENQVPVLEHTFQSRIYNYLLTNSYLGIVSIEEIAANFNISSRGLQRRLKEVGITYQQLADEARKSLAIHYLRSANYQVKEISYMLGYNEVSAFSKAFKRWTGTSPVDYQRSAFVQ</sequence>
<reference evidence="5" key="1">
    <citation type="submission" date="2012-02" db="EMBL/GenBank/DDBJ databases">
        <title>The complete genome of Solitalea canadensis DSM 3403.</title>
        <authorList>
            <consortium name="US DOE Joint Genome Institute (JGI-PGF)"/>
            <person name="Lucas S."/>
            <person name="Copeland A."/>
            <person name="Lapidus A."/>
            <person name="Glavina del Rio T."/>
            <person name="Dalin E."/>
            <person name="Tice H."/>
            <person name="Bruce D."/>
            <person name="Goodwin L."/>
            <person name="Pitluck S."/>
            <person name="Peters L."/>
            <person name="Ovchinnikova G."/>
            <person name="Lu M."/>
            <person name="Kyrpides N."/>
            <person name="Mavromatis K."/>
            <person name="Ivanova N."/>
            <person name="Brettin T."/>
            <person name="Detter J.C."/>
            <person name="Han C."/>
            <person name="Larimer F."/>
            <person name="Land M."/>
            <person name="Hauser L."/>
            <person name="Markowitz V."/>
            <person name="Cheng J.-F."/>
            <person name="Hugenholtz P."/>
            <person name="Woyke T."/>
            <person name="Wu D."/>
            <person name="Spring S."/>
            <person name="Schroeder M."/>
            <person name="Kopitz M."/>
            <person name="Brambilla E."/>
            <person name="Klenk H.-P."/>
            <person name="Eisen J.A."/>
        </authorList>
    </citation>
    <scope>NUCLEOTIDE SEQUENCE</scope>
    <source>
        <strain evidence="5">DSM 3403</strain>
    </source>
</reference>
<dbReference type="InterPro" id="IPR020449">
    <property type="entry name" value="Tscrpt_reg_AraC-type_HTH"/>
</dbReference>
<accession>H8KQL5</accession>
<proteinExistence type="predicted"/>
<keyword evidence="1" id="KW-0805">Transcription regulation</keyword>
<keyword evidence="6" id="KW-1185">Reference proteome</keyword>
<dbReference type="KEGG" id="scn:Solca_1687"/>
<dbReference type="HOGENOM" id="CLU_047522_1_0_10"/>
<dbReference type="eggNOG" id="COG2207">
    <property type="taxonomic scope" value="Bacteria"/>
</dbReference>
<evidence type="ECO:0000256" key="3">
    <source>
        <dbReference type="ARBA" id="ARBA00023163"/>
    </source>
</evidence>
<protein>
    <submittedName>
        <fullName evidence="5">DNA-binding domain-containing protein, AraC-type</fullName>
    </submittedName>
</protein>
<evidence type="ECO:0000256" key="1">
    <source>
        <dbReference type="ARBA" id="ARBA00023015"/>
    </source>
</evidence>
<evidence type="ECO:0000259" key="4">
    <source>
        <dbReference type="PROSITE" id="PS01124"/>
    </source>
</evidence>